<accession>A0ABT6S1Y9</accession>
<reference evidence="6 7" key="1">
    <citation type="submission" date="2023-05" db="EMBL/GenBank/DDBJ databases">
        <title>Draft genome sequence of Streptomyces sp. B-S-A8 isolated from a cave soil in Thailand.</title>
        <authorList>
            <person name="Chamroensaksri N."/>
            <person name="Muangham S."/>
        </authorList>
    </citation>
    <scope>NUCLEOTIDE SEQUENCE [LARGE SCALE GENOMIC DNA]</scope>
    <source>
        <strain evidence="6 7">B-S-A8</strain>
    </source>
</reference>
<evidence type="ECO:0000256" key="2">
    <source>
        <dbReference type="ARBA" id="ARBA00022723"/>
    </source>
</evidence>
<comment type="caution">
    <text evidence="6">The sequence shown here is derived from an EMBL/GenBank/DDBJ whole genome shotgun (WGS) entry which is preliminary data.</text>
</comment>
<evidence type="ECO:0000313" key="7">
    <source>
        <dbReference type="Proteomes" id="UP001224661"/>
    </source>
</evidence>
<evidence type="ECO:0000256" key="3">
    <source>
        <dbReference type="ARBA" id="ARBA00022801"/>
    </source>
</evidence>
<keyword evidence="2" id="KW-0479">Metal-binding</keyword>
<evidence type="ECO:0000256" key="5">
    <source>
        <dbReference type="SAM" id="MobiDB-lite"/>
    </source>
</evidence>
<dbReference type="PANTHER" id="PTHR43344:SF13">
    <property type="entry name" value="PHOSPHATASE RV3661-RELATED"/>
    <property type="match status" value="1"/>
</dbReference>
<dbReference type="InterPro" id="IPR050582">
    <property type="entry name" value="HAD-like_SerB"/>
</dbReference>
<dbReference type="SUPFAM" id="SSF56784">
    <property type="entry name" value="HAD-like"/>
    <property type="match status" value="1"/>
</dbReference>
<keyword evidence="4" id="KW-0460">Magnesium</keyword>
<dbReference type="InterPro" id="IPR036412">
    <property type="entry name" value="HAD-like_sf"/>
</dbReference>
<dbReference type="Proteomes" id="UP001224661">
    <property type="component" value="Unassembled WGS sequence"/>
</dbReference>
<organism evidence="6 7">
    <name type="scientific">Streptomyces solicavernae</name>
    <dbReference type="NCBI Taxonomy" id="3043614"/>
    <lineage>
        <taxon>Bacteria</taxon>
        <taxon>Bacillati</taxon>
        <taxon>Actinomycetota</taxon>
        <taxon>Actinomycetes</taxon>
        <taxon>Kitasatosporales</taxon>
        <taxon>Streptomycetaceae</taxon>
        <taxon>Streptomyces</taxon>
    </lineage>
</organism>
<gene>
    <name evidence="6" type="ORF">QIS99_31575</name>
</gene>
<dbReference type="Pfam" id="PF12710">
    <property type="entry name" value="HAD"/>
    <property type="match status" value="1"/>
</dbReference>
<feature type="region of interest" description="Disordered" evidence="5">
    <location>
        <begin position="208"/>
        <end position="227"/>
    </location>
</feature>
<dbReference type="GO" id="GO:0016787">
    <property type="term" value="F:hydrolase activity"/>
    <property type="evidence" value="ECO:0007669"/>
    <property type="project" value="UniProtKB-KW"/>
</dbReference>
<dbReference type="InterPro" id="IPR023214">
    <property type="entry name" value="HAD_sf"/>
</dbReference>
<dbReference type="InterPro" id="IPR006385">
    <property type="entry name" value="HAD_hydro_SerB1"/>
</dbReference>
<dbReference type="NCBIfam" id="TIGR01488">
    <property type="entry name" value="HAD-SF-IB"/>
    <property type="match status" value="1"/>
</dbReference>
<evidence type="ECO:0000256" key="4">
    <source>
        <dbReference type="ARBA" id="ARBA00022842"/>
    </source>
</evidence>
<dbReference type="Gene3D" id="3.40.50.1000">
    <property type="entry name" value="HAD superfamily/HAD-like"/>
    <property type="match status" value="1"/>
</dbReference>
<evidence type="ECO:0000313" key="6">
    <source>
        <dbReference type="EMBL" id="MDI3390702.1"/>
    </source>
</evidence>
<keyword evidence="7" id="KW-1185">Reference proteome</keyword>
<dbReference type="EMBL" id="JASCIR010000064">
    <property type="protein sequence ID" value="MDI3390702.1"/>
    <property type="molecule type" value="Genomic_DNA"/>
</dbReference>
<sequence>MNRRIAFFDVDETLLAGKSMLSFWHFWAARAARRGRALPTPRSTGADRETLNRAYFRAFAGVPLVQLESAARSWYEEFRRGPRVCLTESVEALLRHRSSGHEVALVTGAGEMLVRPLAEELGVRHVLATEVVTDAAGVLTGEVRRPRLGDAKRTAATALAVRLGARPRDCFAYADHSTDLPLLTAVGHPVVVGDDPVLAARAAAEGWPRAGTETGPLPRGAVPAQVG</sequence>
<evidence type="ECO:0000256" key="1">
    <source>
        <dbReference type="ARBA" id="ARBA00009184"/>
    </source>
</evidence>
<comment type="similarity">
    <text evidence="1">Belongs to the HAD-like hydrolase superfamily. SerB family.</text>
</comment>
<protein>
    <submittedName>
        <fullName evidence="6">HAD-IB family hydrolase</fullName>
    </submittedName>
</protein>
<dbReference type="RefSeq" id="WP_282517188.1">
    <property type="nucleotide sequence ID" value="NZ_JASCIR010000064.1"/>
</dbReference>
<dbReference type="NCBIfam" id="TIGR01490">
    <property type="entry name" value="HAD-SF-IB-hyp1"/>
    <property type="match status" value="1"/>
</dbReference>
<name>A0ABT6S1Y9_9ACTN</name>
<dbReference type="Gene3D" id="1.20.1440.100">
    <property type="entry name" value="SG protein - dephosphorylation function"/>
    <property type="match status" value="1"/>
</dbReference>
<dbReference type="PANTHER" id="PTHR43344">
    <property type="entry name" value="PHOSPHOSERINE PHOSPHATASE"/>
    <property type="match status" value="1"/>
</dbReference>
<proteinExistence type="inferred from homology"/>
<keyword evidence="3 6" id="KW-0378">Hydrolase</keyword>